<feature type="binding site" evidence="7">
    <location>
        <position position="410"/>
    </location>
    <ligand>
        <name>Zn(2+)</name>
        <dbReference type="ChEBI" id="CHEBI:29105"/>
        <label>2</label>
    </ligand>
</feature>
<feature type="binding site" evidence="7">
    <location>
        <position position="424"/>
    </location>
    <ligand>
        <name>Zn(2+)</name>
        <dbReference type="ChEBI" id="CHEBI:29105"/>
        <label>1</label>
    </ligand>
</feature>
<dbReference type="InterPro" id="IPR028651">
    <property type="entry name" value="ING_fam"/>
</dbReference>
<dbReference type="InterPro" id="IPR013083">
    <property type="entry name" value="Znf_RING/FYVE/PHD"/>
</dbReference>
<keyword evidence="6" id="KW-0539">Nucleus</keyword>
<dbReference type="EMBL" id="CADEPM010000004">
    <property type="protein sequence ID" value="CAB3404904.1"/>
    <property type="molecule type" value="Genomic_DNA"/>
</dbReference>
<feature type="compositionally biased region" description="Polar residues" evidence="9">
    <location>
        <begin position="186"/>
        <end position="201"/>
    </location>
</feature>
<comment type="similarity">
    <text evidence="2">Belongs to the ING family.</text>
</comment>
<dbReference type="InterPro" id="IPR019786">
    <property type="entry name" value="Zinc_finger_PHD-type_CS"/>
</dbReference>
<feature type="compositionally biased region" description="Basic and acidic residues" evidence="9">
    <location>
        <begin position="315"/>
        <end position="326"/>
    </location>
</feature>
<feature type="region of interest" description="Disordered" evidence="9">
    <location>
        <begin position="154"/>
        <end position="233"/>
    </location>
</feature>
<dbReference type="Gene3D" id="3.30.40.10">
    <property type="entry name" value="Zinc/RING finger domain, C3HC4 (zinc finger)"/>
    <property type="match status" value="1"/>
</dbReference>
<evidence type="ECO:0000256" key="7">
    <source>
        <dbReference type="PIRSR" id="PIRSR628651-51"/>
    </source>
</evidence>
<evidence type="ECO:0000256" key="5">
    <source>
        <dbReference type="ARBA" id="ARBA00022833"/>
    </source>
</evidence>
<evidence type="ECO:0000313" key="11">
    <source>
        <dbReference type="EMBL" id="CAB3404904.1"/>
    </source>
</evidence>
<dbReference type="PROSITE" id="PS01359">
    <property type="entry name" value="ZF_PHD_1"/>
    <property type="match status" value="1"/>
</dbReference>
<comment type="subcellular location">
    <subcellularLocation>
        <location evidence="1">Nucleus</location>
    </subcellularLocation>
</comment>
<feature type="region of interest" description="Disordered" evidence="9">
    <location>
        <begin position="251"/>
        <end position="270"/>
    </location>
</feature>
<dbReference type="OrthoDB" id="5411773at2759"/>
<feature type="compositionally biased region" description="Basic and acidic residues" evidence="9">
    <location>
        <begin position="202"/>
        <end position="215"/>
    </location>
</feature>
<evidence type="ECO:0000256" key="4">
    <source>
        <dbReference type="ARBA" id="ARBA00022771"/>
    </source>
</evidence>
<dbReference type="PANTHER" id="PTHR10333">
    <property type="entry name" value="INHIBITOR OF GROWTH PROTEIN"/>
    <property type="match status" value="1"/>
</dbReference>
<evidence type="ECO:0000256" key="9">
    <source>
        <dbReference type="SAM" id="MobiDB-lite"/>
    </source>
</evidence>
<feature type="binding site" evidence="7">
    <location>
        <position position="421"/>
    </location>
    <ligand>
        <name>Zn(2+)</name>
        <dbReference type="ChEBI" id="CHEBI:29105"/>
        <label>1</label>
    </ligand>
</feature>
<proteinExistence type="inferred from homology"/>
<dbReference type="Pfam" id="PF00628">
    <property type="entry name" value="PHD"/>
    <property type="match status" value="1"/>
</dbReference>
<dbReference type="CDD" id="cd15505">
    <property type="entry name" value="PHD_ING"/>
    <property type="match status" value="1"/>
</dbReference>
<feature type="binding site" evidence="7">
    <location>
        <position position="440"/>
    </location>
    <ligand>
        <name>Zn(2+)</name>
        <dbReference type="ChEBI" id="CHEBI:29105"/>
        <label>2</label>
    </ligand>
</feature>
<dbReference type="GO" id="GO:0008270">
    <property type="term" value="F:zinc ion binding"/>
    <property type="evidence" value="ECO:0007669"/>
    <property type="project" value="UniProtKB-KW"/>
</dbReference>
<dbReference type="Proteomes" id="UP000494206">
    <property type="component" value="Unassembled WGS sequence"/>
</dbReference>
<keyword evidence="3 7" id="KW-0479">Metal-binding</keyword>
<evidence type="ECO:0000259" key="10">
    <source>
        <dbReference type="PROSITE" id="PS50016"/>
    </source>
</evidence>
<feature type="region of interest" description="Disordered" evidence="9">
    <location>
        <begin position="315"/>
        <end position="364"/>
    </location>
</feature>
<dbReference type="InterPro" id="IPR001965">
    <property type="entry name" value="Znf_PHD"/>
</dbReference>
<protein>
    <recommendedName>
        <fullName evidence="10">PHD-type domain-containing protein</fullName>
    </recommendedName>
</protein>
<evidence type="ECO:0000256" key="8">
    <source>
        <dbReference type="PROSITE-ProRule" id="PRU00146"/>
    </source>
</evidence>
<evidence type="ECO:0000256" key="6">
    <source>
        <dbReference type="ARBA" id="ARBA00023242"/>
    </source>
</evidence>
<dbReference type="Gene3D" id="6.10.140.1740">
    <property type="match status" value="1"/>
</dbReference>
<dbReference type="SMART" id="SM00249">
    <property type="entry name" value="PHD"/>
    <property type="match status" value="1"/>
</dbReference>
<keyword evidence="5 7" id="KW-0862">Zinc</keyword>
<evidence type="ECO:0000256" key="1">
    <source>
        <dbReference type="ARBA" id="ARBA00004123"/>
    </source>
</evidence>
<comment type="caution">
    <text evidence="11">The sequence shown here is derived from an EMBL/GenBank/DDBJ whole genome shotgun (WGS) entry which is preliminary data.</text>
</comment>
<dbReference type="PROSITE" id="PS50016">
    <property type="entry name" value="ZF_PHD_2"/>
    <property type="match status" value="1"/>
</dbReference>
<keyword evidence="12" id="KW-1185">Reference proteome</keyword>
<dbReference type="InterPro" id="IPR011011">
    <property type="entry name" value="Znf_FYVE_PHD"/>
</dbReference>
<feature type="binding site" evidence="7">
    <location>
        <position position="437"/>
    </location>
    <ligand>
        <name>Zn(2+)</name>
        <dbReference type="ChEBI" id="CHEBI:29105"/>
        <label>2</label>
    </ligand>
</feature>
<accession>A0A8S1ESB2</accession>
<reference evidence="11 12" key="1">
    <citation type="submission" date="2020-04" db="EMBL/GenBank/DDBJ databases">
        <authorList>
            <person name="Laetsch R D."/>
            <person name="Stevens L."/>
            <person name="Kumar S."/>
            <person name="Blaxter L. M."/>
        </authorList>
    </citation>
    <scope>NUCLEOTIDE SEQUENCE [LARGE SCALE GENOMIC DNA]</scope>
</reference>
<feature type="binding site" evidence="7">
    <location>
        <position position="398"/>
    </location>
    <ligand>
        <name>Zn(2+)</name>
        <dbReference type="ChEBI" id="CHEBI:29105"/>
        <label>1</label>
    </ligand>
</feature>
<evidence type="ECO:0000256" key="2">
    <source>
        <dbReference type="ARBA" id="ARBA00010210"/>
    </source>
</evidence>
<feature type="binding site" evidence="7">
    <location>
        <position position="396"/>
    </location>
    <ligand>
        <name>Zn(2+)</name>
        <dbReference type="ChEBI" id="CHEBI:29105"/>
        <label>1</label>
    </ligand>
</feature>
<feature type="domain" description="PHD-type" evidence="10">
    <location>
        <begin position="393"/>
        <end position="443"/>
    </location>
</feature>
<dbReference type="InterPro" id="IPR019787">
    <property type="entry name" value="Znf_PHD-finger"/>
</dbReference>
<dbReference type="PANTHER" id="PTHR10333:SF79">
    <property type="entry name" value="PHD-TYPE DOMAIN-CONTAINING PROTEIN"/>
    <property type="match status" value="1"/>
</dbReference>
<evidence type="ECO:0000256" key="3">
    <source>
        <dbReference type="ARBA" id="ARBA00022723"/>
    </source>
</evidence>
<sequence length="455" mass="52055">MTNMQHYMEDITDILGGLDTEMEKRYKRIGKWDAQIAEWQKEAKKAEEIVFNPNKSIEKRSEKAIQLADLTNRIRHLSEKKVSFCERNSKTIDAIYKKITELAYHCKCEVEIDNPGSTEIRERLFIQAMTSSNLEADGPSQFSAPIGRATREMSILTDDDGISTRSVTPVPKERKRGVGRPRNVLKENSQNKGSTMSSTRSSVDREVPPNRRSEKLSSYMRKKQEKQRVEEERKRELVFDQAHVKREVIDTTDNYGGFGGPSDGPNDDDTPNMLELLEAFPPGILSDLPLPPQDILDGLEIDGPNMLSMGDDVSNNEKKFFEDPSTKPHKREHAAHSMSSGEPAEKRRRNTLFGSKADTSFSGRPRKLTDRVCEMVQMYREREERRKTKDDSEDWCICDGNVNSEMMVACDNAHCKIGWYHFECVGLTANPKDDWFCPSCSRIPPHMRLVQPRDD</sequence>
<dbReference type="GO" id="GO:0005634">
    <property type="term" value="C:nucleus"/>
    <property type="evidence" value="ECO:0007669"/>
    <property type="project" value="UniProtKB-SubCell"/>
</dbReference>
<feature type="binding site" evidence="7">
    <location>
        <position position="415"/>
    </location>
    <ligand>
        <name>Zn(2+)</name>
        <dbReference type="ChEBI" id="CHEBI:29105"/>
        <label>2</label>
    </ligand>
</feature>
<dbReference type="GO" id="GO:0035267">
    <property type="term" value="C:NuA4 histone acetyltransferase complex"/>
    <property type="evidence" value="ECO:0007669"/>
    <property type="project" value="TreeGrafter"/>
</dbReference>
<organism evidence="11 12">
    <name type="scientific">Caenorhabditis bovis</name>
    <dbReference type="NCBI Taxonomy" id="2654633"/>
    <lineage>
        <taxon>Eukaryota</taxon>
        <taxon>Metazoa</taxon>
        <taxon>Ecdysozoa</taxon>
        <taxon>Nematoda</taxon>
        <taxon>Chromadorea</taxon>
        <taxon>Rhabditida</taxon>
        <taxon>Rhabditina</taxon>
        <taxon>Rhabditomorpha</taxon>
        <taxon>Rhabditoidea</taxon>
        <taxon>Rhabditidae</taxon>
        <taxon>Peloderinae</taxon>
        <taxon>Caenorhabditis</taxon>
    </lineage>
</organism>
<dbReference type="SUPFAM" id="SSF57903">
    <property type="entry name" value="FYVE/PHD zinc finger"/>
    <property type="match status" value="1"/>
</dbReference>
<evidence type="ECO:0000313" key="12">
    <source>
        <dbReference type="Proteomes" id="UP000494206"/>
    </source>
</evidence>
<name>A0A8S1ESB2_9PELO</name>
<dbReference type="AlphaFoldDB" id="A0A8S1ESB2"/>
<keyword evidence="4 8" id="KW-0863">Zinc-finger</keyword>
<gene>
    <name evidence="11" type="ORF">CBOVIS_LOCUS7165</name>
</gene>